<name>A0A5J4VFV5_9EUKA</name>
<evidence type="ECO:0000313" key="2">
    <source>
        <dbReference type="Proteomes" id="UP000324800"/>
    </source>
</evidence>
<accession>A0A5J4VFV5</accession>
<organism evidence="1 2">
    <name type="scientific">Streblomastix strix</name>
    <dbReference type="NCBI Taxonomy" id="222440"/>
    <lineage>
        <taxon>Eukaryota</taxon>
        <taxon>Metamonada</taxon>
        <taxon>Preaxostyla</taxon>
        <taxon>Oxymonadida</taxon>
        <taxon>Streblomastigidae</taxon>
        <taxon>Streblomastix</taxon>
    </lineage>
</organism>
<gene>
    <name evidence="1" type="ORF">EZS28_023110</name>
</gene>
<evidence type="ECO:0000313" key="1">
    <source>
        <dbReference type="EMBL" id="KAA6381362.1"/>
    </source>
</evidence>
<comment type="caution">
    <text evidence="1">The sequence shown here is derived from an EMBL/GenBank/DDBJ whole genome shotgun (WGS) entry which is preliminary data.</text>
</comment>
<dbReference type="Proteomes" id="UP000324800">
    <property type="component" value="Unassembled WGS sequence"/>
</dbReference>
<dbReference type="AlphaFoldDB" id="A0A5J4VFV5"/>
<protein>
    <submittedName>
        <fullName evidence="1">Uncharacterized protein</fullName>
    </submittedName>
</protein>
<dbReference type="EMBL" id="SNRW01007366">
    <property type="protein sequence ID" value="KAA6381362.1"/>
    <property type="molecule type" value="Genomic_DNA"/>
</dbReference>
<reference evidence="1 2" key="1">
    <citation type="submission" date="2019-03" db="EMBL/GenBank/DDBJ databases">
        <title>Single cell metagenomics reveals metabolic interactions within the superorganism composed of flagellate Streblomastix strix and complex community of Bacteroidetes bacteria on its surface.</title>
        <authorList>
            <person name="Treitli S.C."/>
            <person name="Kolisko M."/>
            <person name="Husnik F."/>
            <person name="Keeling P."/>
            <person name="Hampl V."/>
        </authorList>
    </citation>
    <scope>NUCLEOTIDE SEQUENCE [LARGE SCALE GENOMIC DNA]</scope>
    <source>
        <strain evidence="1">ST1C</strain>
    </source>
</reference>
<sequence length="218" mass="25124">MSICFFRPNEIAEIRLKFSNVNKTENQASLRLSPKQVNVIETYEVFETDNEKLCSKLAIYEWIDRLKKQFPKGTDFLLWHKGAEDSMSISILNTTLSNNRTCKARVNGIASQLTSNPGLDNERLNQISQQRGEIRREGNNQLLSSSPIETGNKERILQRTEGSNKRNDAEGGLERMEWQCRDKYITLSKFDKFDNELSIKRGCQRVVSTNTKKKQANE</sequence>
<proteinExistence type="predicted"/>